<dbReference type="EMBL" id="VSSQ01000426">
    <property type="protein sequence ID" value="MPL94404.1"/>
    <property type="molecule type" value="Genomic_DNA"/>
</dbReference>
<dbReference type="GO" id="GO:0008324">
    <property type="term" value="F:monoatomic cation transmembrane transporter activity"/>
    <property type="evidence" value="ECO:0007669"/>
    <property type="project" value="InterPro"/>
</dbReference>
<evidence type="ECO:0000313" key="2">
    <source>
        <dbReference type="EMBL" id="MPL94404.1"/>
    </source>
</evidence>
<dbReference type="AlphaFoldDB" id="A0A644VSM9"/>
<dbReference type="InterPro" id="IPR036721">
    <property type="entry name" value="RCK_C_sf"/>
</dbReference>
<dbReference type="SUPFAM" id="SSF116726">
    <property type="entry name" value="TrkA C-terminal domain-like"/>
    <property type="match status" value="1"/>
</dbReference>
<dbReference type="InterPro" id="IPR003148">
    <property type="entry name" value="RCK_N"/>
</dbReference>
<name>A0A644VSM9_9ZZZZ</name>
<dbReference type="InterPro" id="IPR006037">
    <property type="entry name" value="RCK_C"/>
</dbReference>
<organism evidence="2">
    <name type="scientific">bioreactor metagenome</name>
    <dbReference type="NCBI Taxonomy" id="1076179"/>
    <lineage>
        <taxon>unclassified sequences</taxon>
        <taxon>metagenomes</taxon>
        <taxon>ecological metagenomes</taxon>
    </lineage>
</organism>
<protein>
    <submittedName>
        <fullName evidence="2">Ktr system potassium uptake protein A</fullName>
    </submittedName>
</protein>
<accession>A0A644VSM9</accession>
<dbReference type="Gene3D" id="3.30.70.1450">
    <property type="entry name" value="Regulator of K+ conductance, C-terminal domain"/>
    <property type="match status" value="1"/>
</dbReference>
<dbReference type="Pfam" id="PF02080">
    <property type="entry name" value="TrkA_C"/>
    <property type="match status" value="1"/>
</dbReference>
<sequence>MKNYAFIGLGALGMSMLESISEVTDQIIAIDKDPQMIDRVKDMVQTAYVADVLDEDALVKILTEAVDVAIIDIPSDLEASILVIYQLKKLGVPEIIVKSDSESRNEILKLVGATRIVNADREAAARIAPLVLATSLYNFMPIGGDLVIAEVHNPKDLVGKTIIEADLRRKMGINVIAARREGMQSYQDFDRDYRLREDDHLLVAGKEKDVFAFSDLPLAPTQKQRGSTIGGVLKTMFKMGKAKSRKS</sequence>
<dbReference type="PANTHER" id="PTHR43833:SF7">
    <property type="entry name" value="KTR SYSTEM POTASSIUM UPTAKE PROTEIN C"/>
    <property type="match status" value="1"/>
</dbReference>
<dbReference type="SUPFAM" id="SSF51735">
    <property type="entry name" value="NAD(P)-binding Rossmann-fold domains"/>
    <property type="match status" value="1"/>
</dbReference>
<dbReference type="PANTHER" id="PTHR43833">
    <property type="entry name" value="POTASSIUM CHANNEL PROTEIN 2-RELATED-RELATED"/>
    <property type="match status" value="1"/>
</dbReference>
<dbReference type="Pfam" id="PF02254">
    <property type="entry name" value="TrkA_N"/>
    <property type="match status" value="1"/>
</dbReference>
<evidence type="ECO:0000259" key="1">
    <source>
        <dbReference type="PROSITE" id="PS51202"/>
    </source>
</evidence>
<reference evidence="2" key="1">
    <citation type="submission" date="2019-08" db="EMBL/GenBank/DDBJ databases">
        <authorList>
            <person name="Kucharzyk K."/>
            <person name="Murdoch R.W."/>
            <person name="Higgins S."/>
            <person name="Loffler F."/>
        </authorList>
    </citation>
    <scope>NUCLEOTIDE SEQUENCE</scope>
</reference>
<comment type="caution">
    <text evidence="2">The sequence shown here is derived from an EMBL/GenBank/DDBJ whole genome shotgun (WGS) entry which is preliminary data.</text>
</comment>
<dbReference type="PROSITE" id="PS51202">
    <property type="entry name" value="RCK_C"/>
    <property type="match status" value="1"/>
</dbReference>
<dbReference type="InterPro" id="IPR036291">
    <property type="entry name" value="NAD(P)-bd_dom_sf"/>
</dbReference>
<feature type="domain" description="RCK C-terminal" evidence="1">
    <location>
        <begin position="134"/>
        <end position="219"/>
    </location>
</feature>
<dbReference type="Gene3D" id="3.40.50.720">
    <property type="entry name" value="NAD(P)-binding Rossmann-like Domain"/>
    <property type="match status" value="1"/>
</dbReference>
<dbReference type="InterPro" id="IPR050721">
    <property type="entry name" value="Trk_Ktr_HKT_K-transport"/>
</dbReference>
<gene>
    <name evidence="2" type="primary">ktrA_8</name>
    <name evidence="2" type="ORF">SDC9_40557</name>
</gene>
<proteinExistence type="predicted"/>
<dbReference type="GO" id="GO:0006813">
    <property type="term" value="P:potassium ion transport"/>
    <property type="evidence" value="ECO:0007669"/>
    <property type="project" value="InterPro"/>
</dbReference>